<evidence type="ECO:0000313" key="3">
    <source>
        <dbReference type="Proteomes" id="UP000242180"/>
    </source>
</evidence>
<proteinExistence type="inferred from homology"/>
<dbReference type="PANTHER" id="PTHR28055">
    <property type="entry name" value="ALTERED INHERITANCE OF MITOCHONDRIA PROTEIN 41, MITOCHONDRIAL"/>
    <property type="match status" value="1"/>
</dbReference>
<keyword evidence="1" id="KW-0496">Mitochondrion</keyword>
<name>A0A1X2H479_SYNRA</name>
<dbReference type="PANTHER" id="PTHR28055:SF1">
    <property type="entry name" value="ALTERED INHERITANCE OF MITOCHONDRIA PROTEIN 41, MITOCHONDRIAL"/>
    <property type="match status" value="1"/>
</dbReference>
<sequence>MLRHSLLTLRSLAQPTVRHAKLYSTESLSLLARLKEDRKVLMREKKQPDLNVVKNVLSDYTYYIKSANAKADESEDAAVQSVLQKLVKRRQDSISQYEAGGRPELAEQEKQELAVLEKYLPEQMSKEEIETEVRKVIESVGATSVKDMGKVMKAWTHAGADKKTVSETVKRLLA</sequence>
<dbReference type="SUPFAM" id="SSF89095">
    <property type="entry name" value="GatB/YqeY motif"/>
    <property type="match status" value="1"/>
</dbReference>
<dbReference type="Pfam" id="PF09424">
    <property type="entry name" value="YqeY"/>
    <property type="match status" value="1"/>
</dbReference>
<dbReference type="Gene3D" id="1.10.10.410">
    <property type="match status" value="1"/>
</dbReference>
<reference evidence="2 3" key="1">
    <citation type="submission" date="2016-07" db="EMBL/GenBank/DDBJ databases">
        <title>Pervasive Adenine N6-methylation of Active Genes in Fungi.</title>
        <authorList>
            <consortium name="DOE Joint Genome Institute"/>
            <person name="Mondo S.J."/>
            <person name="Dannebaum R.O."/>
            <person name="Kuo R.C."/>
            <person name="Labutti K."/>
            <person name="Haridas S."/>
            <person name="Kuo A."/>
            <person name="Salamov A."/>
            <person name="Ahrendt S.R."/>
            <person name="Lipzen A."/>
            <person name="Sullivan W."/>
            <person name="Andreopoulos W.B."/>
            <person name="Clum A."/>
            <person name="Lindquist E."/>
            <person name="Daum C."/>
            <person name="Ramamoorthy G.K."/>
            <person name="Gryganskyi A."/>
            <person name="Culley D."/>
            <person name="Magnuson J.K."/>
            <person name="James T.Y."/>
            <person name="O'Malley M.A."/>
            <person name="Stajich J.E."/>
            <person name="Spatafora J.W."/>
            <person name="Visel A."/>
            <person name="Grigoriev I.V."/>
        </authorList>
    </citation>
    <scope>NUCLEOTIDE SEQUENCE [LARGE SCALE GENOMIC DNA]</scope>
    <source>
        <strain evidence="2 3">NRRL 2496</strain>
    </source>
</reference>
<keyword evidence="3" id="KW-1185">Reference proteome</keyword>
<dbReference type="Gene3D" id="1.10.1510.10">
    <property type="entry name" value="Uncharacterised protein YqeY/AIM41 PF09424, N-terminal domain"/>
    <property type="match status" value="1"/>
</dbReference>
<comment type="caution">
    <text evidence="2">The sequence shown here is derived from an EMBL/GenBank/DDBJ whole genome shotgun (WGS) entry which is preliminary data.</text>
</comment>
<evidence type="ECO:0000256" key="1">
    <source>
        <dbReference type="RuleBase" id="RU365099"/>
    </source>
</evidence>
<dbReference type="InterPro" id="IPR023168">
    <property type="entry name" value="GatB_Yqey_C_2"/>
</dbReference>
<dbReference type="EMBL" id="MCGN01000009">
    <property type="protein sequence ID" value="ORY93128.1"/>
    <property type="molecule type" value="Genomic_DNA"/>
</dbReference>
<comment type="similarity">
    <text evidence="1">Belongs to the AIM41 family.</text>
</comment>
<protein>
    <recommendedName>
        <fullName evidence="1">Altered inheritance of mitochondria protein 41</fullName>
    </recommendedName>
</protein>
<dbReference type="OrthoDB" id="538640at2759"/>
<dbReference type="InterPro" id="IPR003789">
    <property type="entry name" value="Asn/Gln_tRNA_amidoTrase-B-like"/>
</dbReference>
<gene>
    <name evidence="1" type="primary">AIM41</name>
    <name evidence="2" type="ORF">BCR43DRAFT_496370</name>
</gene>
<dbReference type="GO" id="GO:0016884">
    <property type="term" value="F:carbon-nitrogen ligase activity, with glutamine as amido-N-donor"/>
    <property type="evidence" value="ECO:0007669"/>
    <property type="project" value="UniProtKB-UniRule"/>
</dbReference>
<dbReference type="InterPro" id="IPR042184">
    <property type="entry name" value="YqeY/Aim41_N"/>
</dbReference>
<dbReference type="OMA" id="AMGAVMK"/>
<dbReference type="InParanoid" id="A0A1X2H479"/>
<organism evidence="2 3">
    <name type="scientific">Syncephalastrum racemosum</name>
    <name type="common">Filamentous fungus</name>
    <dbReference type="NCBI Taxonomy" id="13706"/>
    <lineage>
        <taxon>Eukaryota</taxon>
        <taxon>Fungi</taxon>
        <taxon>Fungi incertae sedis</taxon>
        <taxon>Mucoromycota</taxon>
        <taxon>Mucoromycotina</taxon>
        <taxon>Mucoromycetes</taxon>
        <taxon>Mucorales</taxon>
        <taxon>Syncephalastraceae</taxon>
        <taxon>Syncephalastrum</taxon>
    </lineage>
</organism>
<comment type="subcellular location">
    <subcellularLocation>
        <location evidence="1">Mitochondrion</location>
    </subcellularLocation>
</comment>
<dbReference type="Proteomes" id="UP000242180">
    <property type="component" value="Unassembled WGS sequence"/>
</dbReference>
<accession>A0A1X2H479</accession>
<evidence type="ECO:0000313" key="2">
    <source>
        <dbReference type="EMBL" id="ORY93128.1"/>
    </source>
</evidence>
<dbReference type="AlphaFoldDB" id="A0A1X2H479"/>
<dbReference type="STRING" id="13706.A0A1X2H479"/>
<dbReference type="InterPro" id="IPR019004">
    <property type="entry name" value="YqeY/Aim41"/>
</dbReference>
<dbReference type="GO" id="GO:0005739">
    <property type="term" value="C:mitochondrion"/>
    <property type="evidence" value="ECO:0007669"/>
    <property type="project" value="UniProtKB-SubCell"/>
</dbReference>